<reference evidence="1" key="1">
    <citation type="submission" date="2022-08" db="EMBL/GenBank/DDBJ databases">
        <authorList>
            <person name="Gutierrez-Valencia J."/>
        </authorList>
    </citation>
    <scope>NUCLEOTIDE SEQUENCE</scope>
</reference>
<protein>
    <submittedName>
        <fullName evidence="1">Uncharacterized protein</fullName>
    </submittedName>
</protein>
<comment type="caution">
    <text evidence="1">The sequence shown here is derived from an EMBL/GenBank/DDBJ whole genome shotgun (WGS) entry which is preliminary data.</text>
</comment>
<accession>A0AAV0KSC4</accession>
<evidence type="ECO:0000313" key="1">
    <source>
        <dbReference type="EMBL" id="CAI0425063.1"/>
    </source>
</evidence>
<proteinExistence type="predicted"/>
<dbReference type="Proteomes" id="UP001154282">
    <property type="component" value="Unassembled WGS sequence"/>
</dbReference>
<name>A0AAV0KSC4_9ROSI</name>
<evidence type="ECO:0000313" key="2">
    <source>
        <dbReference type="Proteomes" id="UP001154282"/>
    </source>
</evidence>
<gene>
    <name evidence="1" type="ORF">LITE_LOCUS20212</name>
</gene>
<dbReference type="EMBL" id="CAMGYJ010000005">
    <property type="protein sequence ID" value="CAI0425063.1"/>
    <property type="molecule type" value="Genomic_DNA"/>
</dbReference>
<dbReference type="AlphaFoldDB" id="A0AAV0KSC4"/>
<organism evidence="1 2">
    <name type="scientific">Linum tenue</name>
    <dbReference type="NCBI Taxonomy" id="586396"/>
    <lineage>
        <taxon>Eukaryota</taxon>
        <taxon>Viridiplantae</taxon>
        <taxon>Streptophyta</taxon>
        <taxon>Embryophyta</taxon>
        <taxon>Tracheophyta</taxon>
        <taxon>Spermatophyta</taxon>
        <taxon>Magnoliopsida</taxon>
        <taxon>eudicotyledons</taxon>
        <taxon>Gunneridae</taxon>
        <taxon>Pentapetalae</taxon>
        <taxon>rosids</taxon>
        <taxon>fabids</taxon>
        <taxon>Malpighiales</taxon>
        <taxon>Linaceae</taxon>
        <taxon>Linum</taxon>
    </lineage>
</organism>
<keyword evidence="2" id="KW-1185">Reference proteome</keyword>
<sequence>MGGDRVRESSKVIVEAMEGVFLAPAMANSNTKDQEEAGGLVMKKHLISLDD</sequence>